<feature type="region of interest" description="Disordered" evidence="2">
    <location>
        <begin position="694"/>
        <end position="715"/>
    </location>
</feature>
<feature type="coiled-coil region" evidence="1">
    <location>
        <begin position="1318"/>
        <end position="1352"/>
    </location>
</feature>
<evidence type="ECO:0000256" key="2">
    <source>
        <dbReference type="SAM" id="MobiDB-lite"/>
    </source>
</evidence>
<dbReference type="Pfam" id="PF13589">
    <property type="entry name" value="HATPase_c_3"/>
    <property type="match status" value="1"/>
</dbReference>
<dbReference type="OrthoDB" id="10036779at2759"/>
<evidence type="ECO:0000313" key="3">
    <source>
        <dbReference type="EMBL" id="KAF7830720.1"/>
    </source>
</evidence>
<dbReference type="Proteomes" id="UP000634136">
    <property type="component" value="Unassembled WGS sequence"/>
</dbReference>
<comment type="caution">
    <text evidence="3">The sequence shown here is derived from an EMBL/GenBank/DDBJ whole genome shotgun (WGS) entry which is preliminary data.</text>
</comment>
<gene>
    <name evidence="3" type="ORF">G2W53_013053</name>
</gene>
<accession>A0A834WP32</accession>
<evidence type="ECO:0000256" key="1">
    <source>
        <dbReference type="SAM" id="Coils"/>
    </source>
</evidence>
<dbReference type="InterPro" id="IPR036890">
    <property type="entry name" value="HATPase_C_sf"/>
</dbReference>
<dbReference type="Gene3D" id="3.30.565.10">
    <property type="entry name" value="Histidine kinase-like ATPase, C-terminal domain"/>
    <property type="match status" value="1"/>
</dbReference>
<dbReference type="SUPFAM" id="SSF55874">
    <property type="entry name" value="ATPase domain of HSP90 chaperone/DNA topoisomerase II/histidine kinase"/>
    <property type="match status" value="1"/>
</dbReference>
<reference evidence="3" key="1">
    <citation type="submission" date="2020-09" db="EMBL/GenBank/DDBJ databases">
        <title>Genome-Enabled Discovery of Anthraquinone Biosynthesis in Senna tora.</title>
        <authorList>
            <person name="Kang S.-H."/>
            <person name="Pandey R.P."/>
            <person name="Lee C.-M."/>
            <person name="Sim J.-S."/>
            <person name="Jeong J.-T."/>
            <person name="Choi B.-S."/>
            <person name="Jung M."/>
            <person name="Ginzburg D."/>
            <person name="Zhao K."/>
            <person name="Won S.Y."/>
            <person name="Oh T.-J."/>
            <person name="Yu Y."/>
            <person name="Kim N.-H."/>
            <person name="Lee O.R."/>
            <person name="Lee T.-H."/>
            <person name="Bashyal P."/>
            <person name="Kim T.-S."/>
            <person name="Lee W.-H."/>
            <person name="Kawkins C."/>
            <person name="Kim C.-K."/>
            <person name="Kim J.S."/>
            <person name="Ahn B.O."/>
            <person name="Rhee S.Y."/>
            <person name="Sohng J.K."/>
        </authorList>
    </citation>
    <scope>NUCLEOTIDE SEQUENCE</scope>
    <source>
        <tissue evidence="3">Leaf</tissue>
    </source>
</reference>
<organism evidence="3 4">
    <name type="scientific">Senna tora</name>
    <dbReference type="NCBI Taxonomy" id="362788"/>
    <lineage>
        <taxon>Eukaryota</taxon>
        <taxon>Viridiplantae</taxon>
        <taxon>Streptophyta</taxon>
        <taxon>Embryophyta</taxon>
        <taxon>Tracheophyta</taxon>
        <taxon>Spermatophyta</taxon>
        <taxon>Magnoliopsida</taxon>
        <taxon>eudicotyledons</taxon>
        <taxon>Gunneridae</taxon>
        <taxon>Pentapetalae</taxon>
        <taxon>rosids</taxon>
        <taxon>fabids</taxon>
        <taxon>Fabales</taxon>
        <taxon>Fabaceae</taxon>
        <taxon>Caesalpinioideae</taxon>
        <taxon>Cassia clade</taxon>
        <taxon>Senna</taxon>
    </lineage>
</organism>
<keyword evidence="1" id="KW-0175">Coiled coil</keyword>
<evidence type="ECO:0000313" key="4">
    <source>
        <dbReference type="Proteomes" id="UP000634136"/>
    </source>
</evidence>
<dbReference type="EMBL" id="JAAIUW010000005">
    <property type="protein sequence ID" value="KAF7830720.1"/>
    <property type="molecule type" value="Genomic_DNA"/>
</dbReference>
<protein>
    <submittedName>
        <fullName evidence="3">Structural maintenance of chromosomes flexible hinge domain-containing protein GMI1</fullName>
    </submittedName>
</protein>
<keyword evidence="4" id="KW-1185">Reference proteome</keyword>
<proteinExistence type="predicted"/>
<dbReference type="PANTHER" id="PTHR33566">
    <property type="entry name" value="EN/SPM-LIKE TRANSPOSON-RELATED"/>
    <property type="match status" value="1"/>
</dbReference>
<name>A0A834WP32_9FABA</name>
<dbReference type="PANTHER" id="PTHR33566:SF1">
    <property type="entry name" value="EN_SPM-LIKE TRANSPOSON-RELATED"/>
    <property type="match status" value="1"/>
</dbReference>
<sequence length="1390" mass="157329">MSRIKKRKLYVSDDEDDIGKVYRFKILLPNGTGVELRLQDPDSEMPLGDFIGLVKEKYLVARKSSESEKKKMDINWKGGGLFLQDVNDAKIRNMVQFKNYKPNKCHMLWLRDECTVVPKTFENMWDLTPDTDLLLELPEEYSFETALADLIDNSLQAVWSNERDERRLISVDLFLFMIFLLICRINVGADKISIFDSGPGMDDTDENSLVKWGKMGASLHRSSKSQAIGGKPPYLKPYFGMFGYGGSIASMYLGQGRVVISSKTKYIKRVLMLYFEREALLRSSSSGATWKKTFCNCCLSSLLFQTHGGIRDPSEEEIRDSSHGSFTKCDDMYESGKTVTPIEFQVNDVDLTEIEGGEVAVTNLHSCNGPEFVLQLHFSLVHRREGIKRPGSNVSQEANARLRLVYFPFNEGKENIEKVLEKLKVDGHEIKENFETFSRVSIRRLGRLLPEARWGVLPFMDLRNKKGNRAQILKRCSLRVKCFIETDAGFKPTPSKTDLAHNNPFTIALRNLGSKNPEKDTEIDIKIHKAGKQLTPPLLEKEYQDWILQMHEQYDEEADSGEDQPVIIFSPPNKTALGISLDVARIHQKLKRKEKSWKRGQEIKVLKGAFAGCRKNIYATIEYFLLEGLEGDTGGEAWIICRPIDIPIEGGCVLSVDGEHPTLDLRGSLSLPISVIDSAKLGPVERPEWEYQLNKTQQKSPATVDLNHGKQSLSKTQQKSPATVDVLCLNHGKQSENDWIESGENRKIVKPFTKVGTKKHLSDGPSSREVPLGSIKHAELKSQVQESQLLPGYVFKEFILEFFDAYGNHVSKGSKVTLSMEKIVIQDHGDIVRKVDDNGRIDLSGLLKLIAGYGENASLAVLFEDKIIFKQEFVTVRRKLRITPKVPDFCTAGGQLENIDFEIVDPDGDVDKNIHHNDKDGQSHLLTIRSGSFVEEESIRYTFKHGRCTIPAIPVPPSEEIFCFEAAHSQYPELNLIVEIPVVKTPRVEYDDSQPLFSGSSVQLQDSPSADQERNLISFVNADKELEDIFRIGQKIGELEKYLDYCCNLKAETKQEILKLQEKVEPHQLSNMNYYSTKEELEKRILSMENPAAFVLCKLLACQTPEKEFMELIINLVALLGTVKSPELSRILSEYLGEEKMLAIICRTFHTARALEIYIKSSDFDSTSALNAEADAPGKPISTRFLVLCLEDIRPYNRQCQGDPQMRLALPDPTLPNGRMPTGFLGYAVNMIDLDDKYLRTRTASGHGLRETVLFSLFKKLQVYETREYMMAARACIEDGAVSLDGCILRDGGIISLGYGNPLICFPCESQVLLSPETRDIITQIEELKSNLMDIEEKIDKITKIREKYLKKFEKRKDRYGRVVNGMEQPVIRNCLLECKPSTVDNNKNV</sequence>